<dbReference type="Gene3D" id="2.80.10.50">
    <property type="match status" value="1"/>
</dbReference>
<accession>A0A0J8DT80</accession>
<dbReference type="Gramene" id="KMS93975">
    <property type="protein sequence ID" value="KMS93975"/>
    <property type="gene ID" value="BVRB_026050"/>
</dbReference>
<evidence type="ECO:0000313" key="2">
    <source>
        <dbReference type="Proteomes" id="UP000035740"/>
    </source>
</evidence>
<protein>
    <recommendedName>
        <fullName evidence="3">Fascin domain-containing protein</fullName>
    </recommendedName>
</protein>
<keyword evidence="2" id="KW-1185">Reference proteome</keyword>
<evidence type="ECO:0000313" key="1">
    <source>
        <dbReference type="EMBL" id="KMS93975.1"/>
    </source>
</evidence>
<evidence type="ECO:0008006" key="3">
    <source>
        <dbReference type="Google" id="ProtNLM"/>
    </source>
</evidence>
<reference evidence="1 2" key="1">
    <citation type="journal article" date="2014" name="Nature">
        <title>The genome of the recently domesticated crop plant sugar beet (Beta vulgaris).</title>
        <authorList>
            <person name="Dohm J.C."/>
            <person name="Minoche A.E."/>
            <person name="Holtgrawe D."/>
            <person name="Capella-Gutierrez S."/>
            <person name="Zakrzewski F."/>
            <person name="Tafer H."/>
            <person name="Rupp O."/>
            <person name="Sorensen T.R."/>
            <person name="Stracke R."/>
            <person name="Reinhardt R."/>
            <person name="Goesmann A."/>
            <person name="Kraft T."/>
            <person name="Schulz B."/>
            <person name="Stadler P.F."/>
            <person name="Schmidt T."/>
            <person name="Gabaldon T."/>
            <person name="Lehrach H."/>
            <person name="Weisshaar B."/>
            <person name="Himmelbauer H."/>
        </authorList>
    </citation>
    <scope>NUCLEOTIDE SEQUENCE [LARGE SCALE GENOMIC DNA]</scope>
    <source>
        <tissue evidence="1">Taproot</tissue>
    </source>
</reference>
<name>A0A0J8DT80_BETVV</name>
<sequence>MQAPIGNPIQLKAHDGSFLEVQLGWQKPFGNSKKTFPAWNQFILKRTVEDRVKIKSRWNLSVLTVQEDGSCLFAEDQGKPNQEFVIETGDNAFFFVSYCFGRTLQCTPEGQVKCDNFNRLDWEKWQLVVPESEDIITVPALKGAAYSIVGMLIDTASKFLYP</sequence>
<organism evidence="1 2">
    <name type="scientific">Beta vulgaris subsp. vulgaris</name>
    <name type="common">Beet</name>
    <dbReference type="NCBI Taxonomy" id="3555"/>
    <lineage>
        <taxon>Eukaryota</taxon>
        <taxon>Viridiplantae</taxon>
        <taxon>Streptophyta</taxon>
        <taxon>Embryophyta</taxon>
        <taxon>Tracheophyta</taxon>
        <taxon>Spermatophyta</taxon>
        <taxon>Magnoliopsida</taxon>
        <taxon>eudicotyledons</taxon>
        <taxon>Gunneridae</taxon>
        <taxon>Pentapetalae</taxon>
        <taxon>Caryophyllales</taxon>
        <taxon>Chenopodiaceae</taxon>
        <taxon>Betoideae</taxon>
        <taxon>Beta</taxon>
    </lineage>
</organism>
<dbReference type="EMBL" id="KQ097261">
    <property type="protein sequence ID" value="KMS93975.1"/>
    <property type="molecule type" value="Genomic_DNA"/>
</dbReference>
<proteinExistence type="predicted"/>
<dbReference type="AlphaFoldDB" id="A0A0J8DT80"/>
<dbReference type="Proteomes" id="UP000035740">
    <property type="component" value="Unassembled WGS sequence"/>
</dbReference>
<gene>
    <name evidence="1" type="ORF">BVRB_026050</name>
</gene>